<protein>
    <submittedName>
        <fullName evidence="2">Uncharacterized protein</fullName>
    </submittedName>
</protein>
<proteinExistence type="predicted"/>
<feature type="coiled-coil region" evidence="1">
    <location>
        <begin position="605"/>
        <end position="632"/>
    </location>
</feature>
<feature type="coiled-coil region" evidence="1">
    <location>
        <begin position="216"/>
        <end position="443"/>
    </location>
</feature>
<dbReference type="Gene3D" id="1.10.287.1490">
    <property type="match status" value="1"/>
</dbReference>
<keyword evidence="1" id="KW-0175">Coiled coil</keyword>
<feature type="coiled-coil region" evidence="1">
    <location>
        <begin position="542"/>
        <end position="576"/>
    </location>
</feature>
<feature type="coiled-coil region" evidence="1">
    <location>
        <begin position="79"/>
        <end position="187"/>
    </location>
</feature>
<dbReference type="EMBL" id="JAFEUZ010000005">
    <property type="protein sequence ID" value="KAG5487010.1"/>
    <property type="molecule type" value="Genomic_DNA"/>
</dbReference>
<feature type="coiled-coil region" evidence="1">
    <location>
        <begin position="730"/>
        <end position="761"/>
    </location>
</feature>
<name>A0A836KXZ3_9TRYP</name>
<feature type="coiled-coil region" evidence="1">
    <location>
        <begin position="20"/>
        <end position="54"/>
    </location>
</feature>
<dbReference type="SMR" id="A0A836KXZ3"/>
<keyword evidence="3" id="KW-1185">Reference proteome</keyword>
<dbReference type="AlphaFoldDB" id="A0A836KXZ3"/>
<gene>
    <name evidence="2" type="ORF">LSCM1_07677</name>
</gene>
<dbReference type="KEGG" id="lmat:92517551"/>
<dbReference type="Proteomes" id="UP000673552">
    <property type="component" value="Unassembled WGS sequence"/>
</dbReference>
<accession>A0A836KXZ3</accession>
<reference evidence="3" key="2">
    <citation type="journal article" date="2021" name="Sci. Data">
        <title>Chromosome-scale genome sequencing, assembly and annotation of six genomes from subfamily Leishmaniinae.</title>
        <authorList>
            <person name="Almutairi H."/>
            <person name="Urbaniak M.D."/>
            <person name="Bates M.D."/>
            <person name="Jariyapan N."/>
            <person name="Kwakye-Nuako G."/>
            <person name="Thomaz Soccol V."/>
            <person name="Al-Salem W.S."/>
            <person name="Dillon R.J."/>
            <person name="Bates P.A."/>
            <person name="Gatherer D."/>
        </authorList>
    </citation>
    <scope>NUCLEOTIDE SEQUENCE [LARGE SCALE GENOMIC DNA]</scope>
</reference>
<evidence type="ECO:0000313" key="3">
    <source>
        <dbReference type="Proteomes" id="UP000673552"/>
    </source>
</evidence>
<dbReference type="RefSeq" id="XP_067181244.1">
    <property type="nucleotide sequence ID" value="XM_067325039.1"/>
</dbReference>
<sequence>MEKASVKHLEFQLQREKALTKDLDAKCKALSAQVAQLEQDKAELRREKLVLGEEAKKTSKLDDRIHNLQREVENRDAIITAERAAAQEARAEAEEIRRNANASIALWTKAEEQWTLEQTALNEAASLYRSKIEELEKESRLLSDARAELTRQLQRERERAMRLAETRERMDVEVKTLHSQVEKLQNKVCDLEQTVYKLDLAGEKQCEAINLKDTEIKTLEATVARHVEAEERLEQTINSLNDRINAAKMVNLEGKCENEKLQCDVLDAKKEIDRLNLQIDSLKRDSNFLSQSQVSVQKALDELKEKHRQLQEELRDKNVEIRRHELSISQLNMELKKSENQGGEWSFQFSSLESELQRTKEALKAASAGAEELGREKAELMERLKELRQLVESKEEEMVLLQSESDERADTFAREIKDLEKEIEARQAVIKELSDQLNSASEKNTVYHSKILEEAEASEKMRQQLTQMELRVQWNEQEVFLQMCVSEKEKIFSAFLSDWYEAPKGLVATLLRRCDCLQEEWCALRKEAEELSCEKGTKDTQLRKLLRRSAELEDQVATLQRKADLEAERMSVLKDEGLAAKNEVNELRAVLESLRGESASASSMVAALREQLVSAKIEFEREEAAAADLRARMCALSEGASTLEEAVFSYAMAQMDGVQELLAQKVDVIRLQVASLLSESVAEKSLLQSSKEQVEATCRELSVLVREAKISMNKSDLAAVERQKALTSRVALLESQLAGTRREKEQAVTQLAALLRRFEEDKTSFDLFRREAADDVQNERARSEAAVKESVKLRKAIDAEVKRKCEYKEALENLKKLRCESEELRRVEKERAADAIRKANAEANYWVRCFDHLKEMIEKSRRTGGRLPSIDADTIQRLEVAKTAILPIQTCEVNSALSGLPKLKRVREESSGDQR</sequence>
<evidence type="ECO:0000313" key="2">
    <source>
        <dbReference type="EMBL" id="KAG5487010.1"/>
    </source>
</evidence>
<evidence type="ECO:0000256" key="1">
    <source>
        <dbReference type="SAM" id="Coils"/>
    </source>
</evidence>
<dbReference type="OrthoDB" id="271872at2759"/>
<dbReference type="GeneID" id="92517551"/>
<comment type="caution">
    <text evidence="2">The sequence shown here is derived from an EMBL/GenBank/DDBJ whole genome shotgun (WGS) entry which is preliminary data.</text>
</comment>
<reference evidence="3" key="1">
    <citation type="journal article" date="2021" name="Microbiol. Resour. Announc.">
        <title>LGAAP: Leishmaniinae Genome Assembly and Annotation Pipeline.</title>
        <authorList>
            <person name="Almutairi H."/>
            <person name="Urbaniak M.D."/>
            <person name="Bates M.D."/>
            <person name="Jariyapan N."/>
            <person name="Kwakye-Nuako G."/>
            <person name="Thomaz-Soccol V."/>
            <person name="Al-Salem W.S."/>
            <person name="Dillon R.J."/>
            <person name="Bates P.A."/>
            <person name="Gatherer D."/>
        </authorList>
    </citation>
    <scope>NUCLEOTIDE SEQUENCE [LARGE SCALE GENOMIC DNA]</scope>
</reference>
<organism evidence="2 3">
    <name type="scientific">Leishmania martiniquensis</name>
    <dbReference type="NCBI Taxonomy" id="1580590"/>
    <lineage>
        <taxon>Eukaryota</taxon>
        <taxon>Discoba</taxon>
        <taxon>Euglenozoa</taxon>
        <taxon>Kinetoplastea</taxon>
        <taxon>Metakinetoplastina</taxon>
        <taxon>Trypanosomatida</taxon>
        <taxon>Trypanosomatidae</taxon>
        <taxon>Leishmaniinae</taxon>
        <taxon>Leishmania</taxon>
    </lineage>
</organism>